<reference evidence="3 4" key="1">
    <citation type="submission" date="2019-04" db="EMBL/GenBank/DDBJ databases">
        <title>genome sequence of strain W3.</title>
        <authorList>
            <person name="Gao J."/>
            <person name="Sun J."/>
        </authorList>
    </citation>
    <scope>NUCLEOTIDE SEQUENCE [LARGE SCALE GENOMIC DNA]</scope>
    <source>
        <strain evidence="3 4">W3</strain>
    </source>
</reference>
<dbReference type="GO" id="GO:0016758">
    <property type="term" value="F:hexosyltransferase activity"/>
    <property type="evidence" value="ECO:0007669"/>
    <property type="project" value="UniProtKB-ARBA"/>
</dbReference>
<dbReference type="InterPro" id="IPR029044">
    <property type="entry name" value="Nucleotide-diphossugar_trans"/>
</dbReference>
<gene>
    <name evidence="3" type="ORF">FAA86_22520</name>
</gene>
<dbReference type="RefSeq" id="WP_136543350.1">
    <property type="nucleotide sequence ID" value="NZ_STGU01000023.1"/>
</dbReference>
<feature type="domain" description="Glycosyl transferase family 1" evidence="1">
    <location>
        <begin position="533"/>
        <end position="699"/>
    </location>
</feature>
<dbReference type="AlphaFoldDB" id="A0A4S8PMS9"/>
<proteinExistence type="predicted"/>
<name>A0A4S8PMS9_9HYPH</name>
<dbReference type="Pfam" id="PF00534">
    <property type="entry name" value="Glycos_transf_1"/>
    <property type="match status" value="1"/>
</dbReference>
<protein>
    <submittedName>
        <fullName evidence="3">Glycosyltransferase</fullName>
    </submittedName>
</protein>
<accession>A0A4S8PMS9</accession>
<dbReference type="Gene3D" id="3.90.550.10">
    <property type="entry name" value="Spore Coat Polysaccharide Biosynthesis Protein SpsA, Chain A"/>
    <property type="match status" value="1"/>
</dbReference>
<dbReference type="SUPFAM" id="SSF53756">
    <property type="entry name" value="UDP-Glycosyltransferase/glycogen phosphorylase"/>
    <property type="match status" value="1"/>
</dbReference>
<sequence>MTVFSTTAPLVSVIMPVYNHGRYVAEALLSIVRQDWRPLEIIVIDDGSRDDSFRILQDTVSSLPADQQLAVHLSSRENRGAHNTINEGIERARGEYLAILNSDDYYLPGRIRRCIETAMAHKARFVFTYVDPIDDDGIPLAPEHRWRHWYADLKMQELDIAPNISNLLLRYNIGVSTGNFVFHRSLIDDIGMFGDFRYAHDLDFMLRASALEEPVLIREKLYGYRIHASNTIGESDERITDEVAGIVGSYLRRAADVPPVNPLAPRLDRDCYTLATTSWPPHLEKAVDSLMCDPSLRGDTKQKDARIQDLTPVPAQKSQKSQITLISHELSRTGAPVLLRDVASALHALDVATHVISLGSGPLSDDYARMNSPVLTEDPVSHLLSKAGGFLMQLASDRRVPAMAKRPLALAARLSGGLGARLRMWRYRAKTSGRGPLLINSFASWPLALPLLEKWQGPAFWYIHETYEPSLVMRSGRHLARLRGLADQGRMVFLFGSDATRRKWAEEGYDGEVFYWSGLKKAMGLDRLPKNAGAGKRIILSVQSTGPRKGTRSLIEAFALGCRQGLIPADVELHIVGAHAPSRNALSRDLLVRILKDDIRGRVQLIPNLAPAELEAHYTGATIYVQSSTMECLPLALLNAMACGLPIVSTDADGCREAILDQQTGLLIPPRQPEQMARALATLLNEPDLASRLARNARSLFEEKFSVEVTAPRLMHRIIGDGTSTS</sequence>
<evidence type="ECO:0000259" key="2">
    <source>
        <dbReference type="Pfam" id="PF00535"/>
    </source>
</evidence>
<dbReference type="EMBL" id="STGU01000023">
    <property type="protein sequence ID" value="THV31085.1"/>
    <property type="molecule type" value="Genomic_DNA"/>
</dbReference>
<dbReference type="Gene3D" id="3.40.50.2000">
    <property type="entry name" value="Glycogen Phosphorylase B"/>
    <property type="match status" value="1"/>
</dbReference>
<evidence type="ECO:0000313" key="4">
    <source>
        <dbReference type="Proteomes" id="UP000307378"/>
    </source>
</evidence>
<dbReference type="SUPFAM" id="SSF53448">
    <property type="entry name" value="Nucleotide-diphospho-sugar transferases"/>
    <property type="match status" value="1"/>
</dbReference>
<dbReference type="Proteomes" id="UP000307378">
    <property type="component" value="Unassembled WGS sequence"/>
</dbReference>
<dbReference type="Pfam" id="PF00535">
    <property type="entry name" value="Glycos_transf_2"/>
    <property type="match status" value="1"/>
</dbReference>
<dbReference type="PANTHER" id="PTHR22916:SF3">
    <property type="entry name" value="UDP-GLCNAC:BETAGAL BETA-1,3-N-ACETYLGLUCOSAMINYLTRANSFERASE-LIKE PROTEIN 1"/>
    <property type="match status" value="1"/>
</dbReference>
<dbReference type="InterPro" id="IPR001173">
    <property type="entry name" value="Glyco_trans_2-like"/>
</dbReference>
<dbReference type="InterPro" id="IPR001296">
    <property type="entry name" value="Glyco_trans_1"/>
</dbReference>
<evidence type="ECO:0000259" key="1">
    <source>
        <dbReference type="Pfam" id="PF00534"/>
    </source>
</evidence>
<organism evidence="3 4">
    <name type="scientific">Rhizobium rosettiformans W3</name>
    <dbReference type="NCBI Taxonomy" id="538378"/>
    <lineage>
        <taxon>Bacteria</taxon>
        <taxon>Pseudomonadati</taxon>
        <taxon>Pseudomonadota</taxon>
        <taxon>Alphaproteobacteria</taxon>
        <taxon>Hyphomicrobiales</taxon>
        <taxon>Rhizobiaceae</taxon>
        <taxon>Rhizobium/Agrobacterium group</taxon>
        <taxon>Rhizobium</taxon>
    </lineage>
</organism>
<dbReference type="CDD" id="cd03801">
    <property type="entry name" value="GT4_PimA-like"/>
    <property type="match status" value="1"/>
</dbReference>
<keyword evidence="3" id="KW-0808">Transferase</keyword>
<comment type="caution">
    <text evidence="3">The sequence shown here is derived from an EMBL/GenBank/DDBJ whole genome shotgun (WGS) entry which is preliminary data.</text>
</comment>
<evidence type="ECO:0000313" key="3">
    <source>
        <dbReference type="EMBL" id="THV31085.1"/>
    </source>
</evidence>
<feature type="domain" description="Glycosyltransferase 2-like" evidence="2">
    <location>
        <begin position="12"/>
        <end position="188"/>
    </location>
</feature>
<dbReference type="PANTHER" id="PTHR22916">
    <property type="entry name" value="GLYCOSYLTRANSFERASE"/>
    <property type="match status" value="1"/>
</dbReference>